<evidence type="ECO:0000256" key="5">
    <source>
        <dbReference type="ARBA" id="ARBA00022842"/>
    </source>
</evidence>
<dbReference type="PANTHER" id="PTHR30001">
    <property type="entry name" value="RIBONUCLEASE"/>
    <property type="match status" value="1"/>
</dbReference>
<dbReference type="GO" id="GO:0006364">
    <property type="term" value="P:rRNA processing"/>
    <property type="evidence" value="ECO:0007669"/>
    <property type="project" value="TreeGrafter"/>
</dbReference>
<evidence type="ECO:0000256" key="3">
    <source>
        <dbReference type="ARBA" id="ARBA00022723"/>
    </source>
</evidence>
<evidence type="ECO:0000256" key="6">
    <source>
        <dbReference type="ARBA" id="ARBA00022884"/>
    </source>
</evidence>
<dbReference type="RefSeq" id="YP_009394886.1">
    <property type="nucleotide sequence ID" value="NC_035275.1"/>
</dbReference>
<evidence type="ECO:0000313" key="9">
    <source>
        <dbReference type="EMBL" id="ARW63448.1"/>
    </source>
</evidence>
<geneLocation type="chloroplast" evidence="9"/>
<evidence type="ECO:0000256" key="2">
    <source>
        <dbReference type="ARBA" id="ARBA00005522"/>
    </source>
</evidence>
<protein>
    <submittedName>
        <fullName evidence="9">Ribonuclease E</fullName>
    </submittedName>
</protein>
<feature type="domain" description="S1 motif" evidence="8">
    <location>
        <begin position="35"/>
        <end position="111"/>
    </location>
</feature>
<dbReference type="GO" id="GO:0046872">
    <property type="term" value="F:metal ion binding"/>
    <property type="evidence" value="ECO:0007669"/>
    <property type="project" value="UniProtKB-KW"/>
</dbReference>
<keyword evidence="4" id="KW-0378">Hydrolase</keyword>
<keyword evidence="9" id="KW-0934">Plastid</keyword>
<dbReference type="InterPro" id="IPR004659">
    <property type="entry name" value="RNase_E/G"/>
</dbReference>
<evidence type="ECO:0000256" key="4">
    <source>
        <dbReference type="ARBA" id="ARBA00022801"/>
    </source>
</evidence>
<reference evidence="9" key="1">
    <citation type="journal article" date="2017" name="J. Phycol.">
        <title>Analysis of chloroplast genomes and a supermatrix inform reclassification of the Rhodomelaceae (Rhodophyta).</title>
        <authorList>
            <person name="Diaz-Tapia P."/>
            <person name="Maggs C.A."/>
            <person name="West J.A."/>
            <person name="Verbruggen H."/>
        </authorList>
    </citation>
    <scope>NUCLEOTIDE SEQUENCE</scope>
    <source>
        <strain evidence="9">PD550</strain>
    </source>
</reference>
<evidence type="ECO:0000256" key="1">
    <source>
        <dbReference type="ARBA" id="ARBA00001946"/>
    </source>
</evidence>
<dbReference type="GO" id="GO:0003723">
    <property type="term" value="F:RNA binding"/>
    <property type="evidence" value="ECO:0007669"/>
    <property type="project" value="UniProtKB-KW"/>
</dbReference>
<comment type="function">
    <text evidence="7">Involved in intercistronic processing of primary transcripts from chloroplast operons. The endonucleolytic activity of the enzyme depends on the number of phosphates at the 5' end, is inhibited by structured RNA, and preferentially cleaves A/U-rich sequences.</text>
</comment>
<dbReference type="SUPFAM" id="SSF50249">
    <property type="entry name" value="Nucleic acid-binding proteins"/>
    <property type="match status" value="1"/>
</dbReference>
<keyword evidence="3" id="KW-0479">Metal-binding</keyword>
<dbReference type="EMBL" id="MF101428">
    <property type="protein sequence ID" value="ARW63448.1"/>
    <property type="molecule type" value="Genomic_DNA"/>
</dbReference>
<dbReference type="CDD" id="cd04453">
    <property type="entry name" value="S1_RNase_E"/>
    <property type="match status" value="1"/>
</dbReference>
<organism evidence="9">
    <name type="scientific">Polysiphonia urceolata</name>
    <name type="common">Red alga</name>
    <name type="synonym">Conferva urceolata</name>
    <dbReference type="NCBI Taxonomy" id="173545"/>
    <lineage>
        <taxon>Eukaryota</taxon>
        <taxon>Rhodophyta</taxon>
        <taxon>Florideophyceae</taxon>
        <taxon>Rhodymeniophycidae</taxon>
        <taxon>Ceramiales</taxon>
        <taxon>Rhodomelaceae</taxon>
        <taxon>Polysiphonioideae</taxon>
        <taxon>Polysiphonia</taxon>
    </lineage>
</organism>
<dbReference type="GO" id="GO:0004540">
    <property type="term" value="F:RNA nuclease activity"/>
    <property type="evidence" value="ECO:0007669"/>
    <property type="project" value="InterPro"/>
</dbReference>
<dbReference type="Pfam" id="PF10150">
    <property type="entry name" value="RNase_E_G"/>
    <property type="match status" value="1"/>
</dbReference>
<dbReference type="PANTHER" id="PTHR30001:SF0">
    <property type="entry name" value="RIBONUCLEASE G"/>
    <property type="match status" value="1"/>
</dbReference>
<keyword evidence="5" id="KW-0460">Magnesium</keyword>
<evidence type="ECO:0000259" key="8">
    <source>
        <dbReference type="PROSITE" id="PS50126"/>
    </source>
</evidence>
<dbReference type="NCBIfam" id="TIGR00757">
    <property type="entry name" value="RNaseEG"/>
    <property type="match status" value="1"/>
</dbReference>
<dbReference type="GO" id="GO:0005737">
    <property type="term" value="C:cytoplasm"/>
    <property type="evidence" value="ECO:0007669"/>
    <property type="project" value="TreeGrafter"/>
</dbReference>
<gene>
    <name evidence="9" type="primary">rne</name>
</gene>
<dbReference type="SMART" id="SM00316">
    <property type="entry name" value="S1"/>
    <property type="match status" value="1"/>
</dbReference>
<dbReference type="GeneID" id="33356821"/>
<name>A0A1Z1MBI0_POLUR</name>
<dbReference type="InterPro" id="IPR019307">
    <property type="entry name" value="RNA-bd_AU-1/RNase_E/G"/>
</dbReference>
<proteinExistence type="inferred from homology"/>
<dbReference type="PROSITE" id="PS50126">
    <property type="entry name" value="S1"/>
    <property type="match status" value="1"/>
</dbReference>
<keyword evidence="9" id="KW-0150">Chloroplast</keyword>
<dbReference type="AlphaFoldDB" id="A0A1Z1MBI0"/>
<dbReference type="Pfam" id="PF00575">
    <property type="entry name" value="S1"/>
    <property type="match status" value="1"/>
</dbReference>
<dbReference type="InterPro" id="IPR012340">
    <property type="entry name" value="NA-bd_OB-fold"/>
</dbReference>
<dbReference type="InterPro" id="IPR003029">
    <property type="entry name" value="S1_domain"/>
</dbReference>
<comment type="cofactor">
    <cofactor evidence="1">
        <name>Mg(2+)</name>
        <dbReference type="ChEBI" id="CHEBI:18420"/>
    </cofactor>
</comment>
<dbReference type="Gene3D" id="2.40.50.140">
    <property type="entry name" value="Nucleic acid-binding proteins"/>
    <property type="match status" value="1"/>
</dbReference>
<dbReference type="GO" id="GO:0016787">
    <property type="term" value="F:hydrolase activity"/>
    <property type="evidence" value="ECO:0007669"/>
    <property type="project" value="UniProtKB-KW"/>
</dbReference>
<accession>A0A1Z1MBI0</accession>
<evidence type="ECO:0000256" key="7">
    <source>
        <dbReference type="ARBA" id="ARBA00023436"/>
    </source>
</evidence>
<keyword evidence="6" id="KW-0694">RNA-binding</keyword>
<sequence length="497" mass="57545">MVKKIIISYFNSIAAILQGSKVQQIILINKTYQVNDIYIGIVQKVFSSINAAFVNLGQYGKSGFIHISDMKVLKGDNRSCHINDMLSVNQLILVQVVKEPTLNKGPRLTANIHLHGKYVSLIPLCNVLLVSNSIYDNNERTHLYALGILIKPKLMGLLIKSSAQGVADSLILEDLDLLVRQWFFIQKKFLISSSPSILYKDEDLVKKILRDFFDKSVKKIVVDSQYSLKLVYYYLKKWSYVSLGIKAKLQFYDKEACILDKFEIKYSIKKSLIPKVKLSHGGYLFIETYEALTVIDVNSGSFNKLYNSKETILRINFYAAVEIAYQLKIRNINGVIIIDFIDMYSKRDQLKLLEHFNKLLIYDDCIPQIVQLSELGLLELTRKRKSQSLQEIFNISPLVQSQHLNFSLTNYFYYKIFFNVSHEYVKNQYSINKSIRSLFFSKSFNNSKFLQNKFAVYDSSVYSKYFVFLGSKYVSSFLYPKANYILPLVLYARLTKY</sequence>
<comment type="similarity">
    <text evidence="2">Belongs to the RNase E/G family.</text>
</comment>